<keyword evidence="10" id="KW-1185">Reference proteome</keyword>
<accession>A0ABW7FU07</accession>
<dbReference type="EC" id="2.3.1.184" evidence="1 8"/>
<keyword evidence="2 7" id="KW-0673">Quorum sensing</keyword>
<dbReference type="PROSITE" id="PS00949">
    <property type="entry name" value="AUTOINDUCER_SYNTH_1"/>
    <property type="match status" value="1"/>
</dbReference>
<keyword evidence="5 7" id="KW-0071">Autoinducer synthesis</keyword>
<dbReference type="PROSITE" id="PS51187">
    <property type="entry name" value="AUTOINDUCER_SYNTH_2"/>
    <property type="match status" value="1"/>
</dbReference>
<dbReference type="Gene3D" id="3.40.630.30">
    <property type="match status" value="1"/>
</dbReference>
<evidence type="ECO:0000313" key="10">
    <source>
        <dbReference type="Proteomes" id="UP001606099"/>
    </source>
</evidence>
<evidence type="ECO:0000256" key="7">
    <source>
        <dbReference type="PROSITE-ProRule" id="PRU00533"/>
    </source>
</evidence>
<dbReference type="SUPFAM" id="SSF55729">
    <property type="entry name" value="Acyl-CoA N-acyltransferases (Nat)"/>
    <property type="match status" value="1"/>
</dbReference>
<name>A0ABW7FU07_9BURK</name>
<organism evidence="9 10">
    <name type="scientific">Roseateles rivi</name>
    <dbReference type="NCBI Taxonomy" id="3299028"/>
    <lineage>
        <taxon>Bacteria</taxon>
        <taxon>Pseudomonadati</taxon>
        <taxon>Pseudomonadota</taxon>
        <taxon>Betaproteobacteria</taxon>
        <taxon>Burkholderiales</taxon>
        <taxon>Sphaerotilaceae</taxon>
        <taxon>Roseateles</taxon>
    </lineage>
</organism>
<keyword evidence="4 8" id="KW-0949">S-adenosyl-L-methionine</keyword>
<dbReference type="Pfam" id="PF00765">
    <property type="entry name" value="Autoind_synth"/>
    <property type="match status" value="1"/>
</dbReference>
<dbReference type="Proteomes" id="UP001606099">
    <property type="component" value="Unassembled WGS sequence"/>
</dbReference>
<gene>
    <name evidence="9" type="ORF">ACG0Z6_06060</name>
</gene>
<dbReference type="EMBL" id="JBIGHZ010000002">
    <property type="protein sequence ID" value="MFG6447809.1"/>
    <property type="molecule type" value="Genomic_DNA"/>
</dbReference>
<evidence type="ECO:0000313" key="9">
    <source>
        <dbReference type="EMBL" id="MFG6447809.1"/>
    </source>
</evidence>
<dbReference type="InterPro" id="IPR018311">
    <property type="entry name" value="Autoind_synth_CS"/>
</dbReference>
<protein>
    <recommendedName>
        <fullName evidence="1 8">Acyl-homoserine-lactone synthase</fullName>
        <ecNumber evidence="1 8">2.3.1.184</ecNumber>
    </recommendedName>
    <alternativeName>
        <fullName evidence="8">Autoinducer synthesis protein</fullName>
    </alternativeName>
</protein>
<evidence type="ECO:0000256" key="5">
    <source>
        <dbReference type="ARBA" id="ARBA00022929"/>
    </source>
</evidence>
<proteinExistence type="inferred from homology"/>
<dbReference type="InterPro" id="IPR001690">
    <property type="entry name" value="Autoind_synthase"/>
</dbReference>
<evidence type="ECO:0000256" key="3">
    <source>
        <dbReference type="ARBA" id="ARBA00022679"/>
    </source>
</evidence>
<keyword evidence="3 8" id="KW-0808">Transferase</keyword>
<evidence type="ECO:0000256" key="1">
    <source>
        <dbReference type="ARBA" id="ARBA00012340"/>
    </source>
</evidence>
<comment type="catalytic activity">
    <reaction evidence="6 8">
        <text>a fatty acyl-[ACP] + S-adenosyl-L-methionine = an N-acyl-L-homoserine lactone + S-methyl-5'-thioadenosine + holo-[ACP] + H(+)</text>
        <dbReference type="Rhea" id="RHEA:10096"/>
        <dbReference type="Rhea" id="RHEA-COMP:9685"/>
        <dbReference type="Rhea" id="RHEA-COMP:14125"/>
        <dbReference type="ChEBI" id="CHEBI:15378"/>
        <dbReference type="ChEBI" id="CHEBI:17509"/>
        <dbReference type="ChEBI" id="CHEBI:55474"/>
        <dbReference type="ChEBI" id="CHEBI:59789"/>
        <dbReference type="ChEBI" id="CHEBI:64479"/>
        <dbReference type="ChEBI" id="CHEBI:138651"/>
        <dbReference type="EC" id="2.3.1.184"/>
    </reaction>
</comment>
<sequence>MGAERFEALARYRYEVFVQRLGWPLQCPVGRELDQYDRDDVLYVLGEDEHGRIVGAARLLPSTRPYMLQEVFAHLLGEAGAPCSAAVWELSRFAAEGFDMAQRGAAAFALSPLTMTLLKAAMRTVAPRGAQQLLTVSPLGIGRLLRRSGLQVQQLGPAARIGTELFGGFAITLPQTFPVPVLAELAGMPVRELAHG</sequence>
<comment type="caution">
    <text evidence="9">The sequence shown here is derived from an EMBL/GenBank/DDBJ whole genome shotgun (WGS) entry which is preliminary data.</text>
</comment>
<evidence type="ECO:0000256" key="6">
    <source>
        <dbReference type="ARBA" id="ARBA00048576"/>
    </source>
</evidence>
<dbReference type="PRINTS" id="PR01549">
    <property type="entry name" value="AUTOINDCRSYN"/>
</dbReference>
<evidence type="ECO:0000256" key="8">
    <source>
        <dbReference type="RuleBase" id="RU361135"/>
    </source>
</evidence>
<comment type="similarity">
    <text evidence="7 8">Belongs to the autoinducer synthase family.</text>
</comment>
<dbReference type="PANTHER" id="PTHR39322:SF1">
    <property type="entry name" value="ISOVALERYL-HOMOSERINE LACTONE SYNTHASE"/>
    <property type="match status" value="1"/>
</dbReference>
<evidence type="ECO:0000256" key="2">
    <source>
        <dbReference type="ARBA" id="ARBA00022654"/>
    </source>
</evidence>
<evidence type="ECO:0000256" key="4">
    <source>
        <dbReference type="ARBA" id="ARBA00022691"/>
    </source>
</evidence>
<dbReference type="InterPro" id="IPR016181">
    <property type="entry name" value="Acyl_CoA_acyltransferase"/>
</dbReference>
<reference evidence="9 10" key="1">
    <citation type="submission" date="2024-08" db="EMBL/GenBank/DDBJ databases">
        <authorList>
            <person name="Lu H."/>
        </authorList>
    </citation>
    <scope>NUCLEOTIDE SEQUENCE [LARGE SCALE GENOMIC DNA]</scope>
    <source>
        <strain evidence="9 10">BYS180W</strain>
    </source>
</reference>
<dbReference type="PANTHER" id="PTHR39322">
    <property type="entry name" value="ACYL-HOMOSERINE-LACTONE SYNTHASE"/>
    <property type="match status" value="1"/>
</dbReference>